<sequence>MVPATNFYRRDMSLSTLPDRRAAAVPHAPAVADDALDLDNTAFLDAVTRAAAALRAAGVGSGDVVAIRLPNRAEFVVALFAAWRLGAAVTPISPTLVPAEMAYQVADAGSKVLLGDSPLDAEVPVVTLDDLAAAEPDPVAPAGNAADALALLIYTSGTTGRPKGVMLDHANVDAMCAMVIEGFALTGADHSLLILPLFHVNGIVVSTLSPLIAGGRTTIAGRFDPATFFGRIESTRATYFSAVPTIYTILAGLPPEVRPDTSSVRFAVCGAAPASVELLDRFERRYGIGVIEGYGLSEGSCASTGNPLDGKRKPGTVGIPLPGQEIRIVDTMGTPVPQGEAGEVIIKGPNVMRGYLNRPEETAKTVVDGWLHTGDIGRFDEDGYLILVDRAKDMIIRGGENIYPKEIETVVYQLPAIAEAAVVGRANPLYGEEPVLFASLHPGAELDAGRIREHLAASLSKYKLPVDITILPELPKNPVGKIDKPSLRKTLTAART</sequence>
<dbReference type="EMBL" id="AP022567">
    <property type="protein sequence ID" value="BBX33560.1"/>
    <property type="molecule type" value="Genomic_DNA"/>
</dbReference>
<organism evidence="3 4">
    <name type="scientific">Mycolicibacterium mageritense</name>
    <name type="common">Mycobacterium mageritense</name>
    <dbReference type="NCBI Taxonomy" id="53462"/>
    <lineage>
        <taxon>Bacteria</taxon>
        <taxon>Bacillati</taxon>
        <taxon>Actinomycetota</taxon>
        <taxon>Actinomycetes</taxon>
        <taxon>Mycobacteriales</taxon>
        <taxon>Mycobacteriaceae</taxon>
        <taxon>Mycolicibacterium</taxon>
    </lineage>
</organism>
<feature type="domain" description="AMP-dependent synthetase/ligase" evidence="1">
    <location>
        <begin position="20"/>
        <end position="356"/>
    </location>
</feature>
<dbReference type="PANTHER" id="PTHR43767:SF1">
    <property type="entry name" value="NONRIBOSOMAL PEPTIDE SYNTHASE PES1 (EUROFUNG)-RELATED"/>
    <property type="match status" value="1"/>
</dbReference>
<name>A0ABM7HSM2_MYCME</name>
<dbReference type="SUPFAM" id="SSF56801">
    <property type="entry name" value="Acetyl-CoA synthetase-like"/>
    <property type="match status" value="1"/>
</dbReference>
<dbReference type="PANTHER" id="PTHR43767">
    <property type="entry name" value="LONG-CHAIN-FATTY-ACID--COA LIGASE"/>
    <property type="match status" value="1"/>
</dbReference>
<dbReference type="Gene3D" id="3.40.50.12780">
    <property type="entry name" value="N-terminal domain of ligase-like"/>
    <property type="match status" value="1"/>
</dbReference>
<evidence type="ECO:0000259" key="2">
    <source>
        <dbReference type="Pfam" id="PF13193"/>
    </source>
</evidence>
<dbReference type="Pfam" id="PF13193">
    <property type="entry name" value="AMP-binding_C"/>
    <property type="match status" value="1"/>
</dbReference>
<dbReference type="InterPro" id="IPR025110">
    <property type="entry name" value="AMP-bd_C"/>
</dbReference>
<dbReference type="InterPro" id="IPR042099">
    <property type="entry name" value="ANL_N_sf"/>
</dbReference>
<dbReference type="InterPro" id="IPR020845">
    <property type="entry name" value="AMP-binding_CS"/>
</dbReference>
<dbReference type="InterPro" id="IPR045851">
    <property type="entry name" value="AMP-bd_C_sf"/>
</dbReference>
<accession>A0ABM7HSM2</accession>
<evidence type="ECO:0000313" key="4">
    <source>
        <dbReference type="Proteomes" id="UP000465622"/>
    </source>
</evidence>
<dbReference type="GO" id="GO:0016874">
    <property type="term" value="F:ligase activity"/>
    <property type="evidence" value="ECO:0007669"/>
    <property type="project" value="UniProtKB-KW"/>
</dbReference>
<feature type="domain" description="AMP-binding enzyme C-terminal" evidence="2">
    <location>
        <begin position="406"/>
        <end position="481"/>
    </location>
</feature>
<dbReference type="InterPro" id="IPR000873">
    <property type="entry name" value="AMP-dep_synth/lig_dom"/>
</dbReference>
<reference evidence="3 4" key="1">
    <citation type="journal article" date="2019" name="Emerg. Microbes Infect.">
        <title>Comprehensive subspecies identification of 175 nontuberculous mycobacteria species based on 7547 genomic profiles.</title>
        <authorList>
            <person name="Matsumoto Y."/>
            <person name="Kinjo T."/>
            <person name="Motooka D."/>
            <person name="Nabeya D."/>
            <person name="Jung N."/>
            <person name="Uechi K."/>
            <person name="Horii T."/>
            <person name="Iida T."/>
            <person name="Fujita J."/>
            <person name="Nakamura S."/>
        </authorList>
    </citation>
    <scope>NUCLEOTIDE SEQUENCE [LARGE SCALE GENOMIC DNA]</scope>
    <source>
        <strain evidence="3 4">JCM 12375</strain>
    </source>
</reference>
<dbReference type="InterPro" id="IPR050237">
    <property type="entry name" value="ATP-dep_AMP-bd_enzyme"/>
</dbReference>
<proteinExistence type="predicted"/>
<evidence type="ECO:0000259" key="1">
    <source>
        <dbReference type="Pfam" id="PF00501"/>
    </source>
</evidence>
<dbReference type="Proteomes" id="UP000465622">
    <property type="component" value="Chromosome"/>
</dbReference>
<dbReference type="Gene3D" id="3.30.300.30">
    <property type="match status" value="1"/>
</dbReference>
<protein>
    <submittedName>
        <fullName evidence="3">AMP-dependent ligase</fullName>
    </submittedName>
</protein>
<evidence type="ECO:0000313" key="3">
    <source>
        <dbReference type="EMBL" id="BBX33560.1"/>
    </source>
</evidence>
<keyword evidence="3" id="KW-0436">Ligase</keyword>
<dbReference type="Pfam" id="PF00501">
    <property type="entry name" value="AMP-binding"/>
    <property type="match status" value="1"/>
</dbReference>
<keyword evidence="4" id="KW-1185">Reference proteome</keyword>
<gene>
    <name evidence="3" type="ORF">MMAGJ_28420</name>
</gene>
<dbReference type="PROSITE" id="PS00455">
    <property type="entry name" value="AMP_BINDING"/>
    <property type="match status" value="1"/>
</dbReference>